<evidence type="ECO:0000313" key="4">
    <source>
        <dbReference type="Proteomes" id="UP000325315"/>
    </source>
</evidence>
<dbReference type="OrthoDB" id="992137at2759"/>
<feature type="domain" description="RNase H type-1" evidence="1">
    <location>
        <begin position="292"/>
        <end position="401"/>
    </location>
</feature>
<reference evidence="4" key="1">
    <citation type="journal article" date="2019" name="Plant Biotechnol. J.">
        <title>Genome sequencing of the Australian wild diploid species Gossypium australe highlights disease resistance and delayed gland morphogenesis.</title>
        <authorList>
            <person name="Cai Y."/>
            <person name="Cai X."/>
            <person name="Wang Q."/>
            <person name="Wang P."/>
            <person name="Zhang Y."/>
            <person name="Cai C."/>
            <person name="Xu Y."/>
            <person name="Wang K."/>
            <person name="Zhou Z."/>
            <person name="Wang C."/>
            <person name="Geng S."/>
            <person name="Li B."/>
            <person name="Dong Q."/>
            <person name="Hou Y."/>
            <person name="Wang H."/>
            <person name="Ai P."/>
            <person name="Liu Z."/>
            <person name="Yi F."/>
            <person name="Sun M."/>
            <person name="An G."/>
            <person name="Cheng J."/>
            <person name="Zhang Y."/>
            <person name="Shi Q."/>
            <person name="Xie Y."/>
            <person name="Shi X."/>
            <person name="Chang Y."/>
            <person name="Huang F."/>
            <person name="Chen Y."/>
            <person name="Hong S."/>
            <person name="Mi L."/>
            <person name="Sun Q."/>
            <person name="Zhang L."/>
            <person name="Zhou B."/>
            <person name="Peng R."/>
            <person name="Zhang X."/>
            <person name="Liu F."/>
        </authorList>
    </citation>
    <scope>NUCLEOTIDE SEQUENCE [LARGE SCALE GENOMIC DNA]</scope>
    <source>
        <strain evidence="4">cv. PA1801</strain>
    </source>
</reference>
<evidence type="ECO:0000259" key="1">
    <source>
        <dbReference type="Pfam" id="PF13456"/>
    </source>
</evidence>
<gene>
    <name evidence="3" type="ORF">EPI10_028063</name>
</gene>
<dbReference type="PANTHER" id="PTHR47074:SF61">
    <property type="entry name" value="RNASE H TYPE-1 DOMAIN-CONTAINING PROTEIN"/>
    <property type="match status" value="1"/>
</dbReference>
<sequence>MYAKSMCKCVASSVMLCNPIPALNTGEGCYITYLEECLGSNRASRERFMLEGDHISVWDDLWILGNEVDRLQNQDNNKNIKLVSDSIEATNRTWKADVVINTFRMDVAKKIMQIPLAEIAHDDFQVWRVRSAYKLLQETNLDPSSYIIQAERKKFYRKLRKLYIPLKVTITIWRISWNFIPSLVNLKHKKVVVDAQCLRCCQNEEDNSHIFCQCLTIVEVWNHLNLSWVLNNNTQNMNHLLYERRNVTGREIAKQIQSYISELDGIKEKKLTLQSDGGIQQDNRKARVTVHFDAAFDQQSSRLALGLIARNEEGEILASKTIIHFDITIPFTAEAHEGLQAVKLGIFMGLNKLEVVGDSKIVIKKYQSTDIDKSTIGAIIRDIQSKKDRFQEIRFHFTLKQRIHMPMFL</sequence>
<dbReference type="CDD" id="cd06222">
    <property type="entry name" value="RNase_H_like"/>
    <property type="match status" value="1"/>
</dbReference>
<dbReference type="InterPro" id="IPR044730">
    <property type="entry name" value="RNase_H-like_dom_plant"/>
</dbReference>
<protein>
    <submittedName>
        <fullName evidence="3">Glycine, alanine and asparagine-rich protein-like</fullName>
    </submittedName>
</protein>
<proteinExistence type="predicted"/>
<dbReference type="Gene3D" id="3.30.420.10">
    <property type="entry name" value="Ribonuclease H-like superfamily/Ribonuclease H"/>
    <property type="match status" value="1"/>
</dbReference>
<name>A0A5B6UWV6_9ROSI</name>
<dbReference type="Pfam" id="PF13456">
    <property type="entry name" value="RVT_3"/>
    <property type="match status" value="1"/>
</dbReference>
<feature type="domain" description="Reverse transcriptase zinc-binding" evidence="2">
    <location>
        <begin position="128"/>
        <end position="221"/>
    </location>
</feature>
<dbReference type="EMBL" id="SMMG02000009">
    <property type="protein sequence ID" value="KAA3461497.1"/>
    <property type="molecule type" value="Genomic_DNA"/>
</dbReference>
<dbReference type="GO" id="GO:0004523">
    <property type="term" value="F:RNA-DNA hybrid ribonuclease activity"/>
    <property type="evidence" value="ECO:0007669"/>
    <property type="project" value="InterPro"/>
</dbReference>
<accession>A0A5B6UWV6</accession>
<dbReference type="PANTHER" id="PTHR47074">
    <property type="entry name" value="BNAC02G40300D PROTEIN"/>
    <property type="match status" value="1"/>
</dbReference>
<dbReference type="AlphaFoldDB" id="A0A5B6UWV6"/>
<evidence type="ECO:0000313" key="3">
    <source>
        <dbReference type="EMBL" id="KAA3461497.1"/>
    </source>
</evidence>
<dbReference type="InterPro" id="IPR036397">
    <property type="entry name" value="RNaseH_sf"/>
</dbReference>
<dbReference type="InterPro" id="IPR026960">
    <property type="entry name" value="RVT-Znf"/>
</dbReference>
<keyword evidence="4" id="KW-1185">Reference proteome</keyword>
<dbReference type="Pfam" id="PF13966">
    <property type="entry name" value="zf-RVT"/>
    <property type="match status" value="1"/>
</dbReference>
<organism evidence="3 4">
    <name type="scientific">Gossypium australe</name>
    <dbReference type="NCBI Taxonomy" id="47621"/>
    <lineage>
        <taxon>Eukaryota</taxon>
        <taxon>Viridiplantae</taxon>
        <taxon>Streptophyta</taxon>
        <taxon>Embryophyta</taxon>
        <taxon>Tracheophyta</taxon>
        <taxon>Spermatophyta</taxon>
        <taxon>Magnoliopsida</taxon>
        <taxon>eudicotyledons</taxon>
        <taxon>Gunneridae</taxon>
        <taxon>Pentapetalae</taxon>
        <taxon>rosids</taxon>
        <taxon>malvids</taxon>
        <taxon>Malvales</taxon>
        <taxon>Malvaceae</taxon>
        <taxon>Malvoideae</taxon>
        <taxon>Gossypium</taxon>
    </lineage>
</organism>
<dbReference type="InterPro" id="IPR052929">
    <property type="entry name" value="RNase_H-like_EbsB-rel"/>
</dbReference>
<comment type="caution">
    <text evidence="3">The sequence shown here is derived from an EMBL/GenBank/DDBJ whole genome shotgun (WGS) entry which is preliminary data.</text>
</comment>
<dbReference type="InterPro" id="IPR002156">
    <property type="entry name" value="RNaseH_domain"/>
</dbReference>
<dbReference type="Proteomes" id="UP000325315">
    <property type="component" value="Unassembled WGS sequence"/>
</dbReference>
<dbReference type="GO" id="GO:0003676">
    <property type="term" value="F:nucleic acid binding"/>
    <property type="evidence" value="ECO:0007669"/>
    <property type="project" value="InterPro"/>
</dbReference>
<evidence type="ECO:0000259" key="2">
    <source>
        <dbReference type="Pfam" id="PF13966"/>
    </source>
</evidence>